<organism evidence="5 6">
    <name type="scientific">Pseudomonas trivialis</name>
    <dbReference type="NCBI Taxonomy" id="200450"/>
    <lineage>
        <taxon>Bacteria</taxon>
        <taxon>Pseudomonadati</taxon>
        <taxon>Pseudomonadota</taxon>
        <taxon>Gammaproteobacteria</taxon>
        <taxon>Pseudomonadales</taxon>
        <taxon>Pseudomonadaceae</taxon>
        <taxon>Pseudomonas</taxon>
    </lineage>
</organism>
<sequence>MHYIAVTLCNLPSRCTKLQMETTYLLMLQIFTDGHWHDAMVLEFSEPQKGLEGACRFHYRQDYLVDNIEAIQQPFSRSVSARFPLTWDVAGLSSAPAFLHDIVPSGAARRSLMKRIGHEKPQDLNADLFLLWRSTPAPIGNMRIKESVQALDGEMPVGFPRHEVVARDNSFLEYAYEQGAAIGGATGAGGEAPKLLMTQGRDGLLYPDAVLNDDDVTQHWFIKFARNQATQHDQVILRSEYHYYKALQALGINTVAADGLALEEATKPSLWMHRFDRRVGKNGVERLAVESIYSLAGVTTPGSYMDHLEVINLLVEQWRAVGQHSQIAELVAEYLRRDLLNKVLGNSDNHGRNTSIIRERDALRLAPIYDLAPMVMDAEGVTRTTKWPKPLEVAGDINWRGVCDALGDILDPELAFERLRQDAEQLRALPDMLAAGGLPAVTLNHPSIPLGKLDLRLKQWGLR</sequence>
<name>A0ABY0U4J8_9PSED</name>
<proteinExistence type="inferred from homology"/>
<dbReference type="InterPro" id="IPR012893">
    <property type="entry name" value="HipA-like_C"/>
</dbReference>
<protein>
    <submittedName>
        <fullName evidence="5">Serine/threonine-protein kinase HipA</fullName>
    </submittedName>
</protein>
<evidence type="ECO:0000259" key="4">
    <source>
        <dbReference type="Pfam" id="PF07804"/>
    </source>
</evidence>
<dbReference type="InterPro" id="IPR016869">
    <property type="entry name" value="UCP028135_HipA-like"/>
</dbReference>
<evidence type="ECO:0000256" key="1">
    <source>
        <dbReference type="ARBA" id="ARBA00010164"/>
    </source>
</evidence>
<dbReference type="PANTHER" id="PTHR37419:SF8">
    <property type="entry name" value="TOXIN YJJJ"/>
    <property type="match status" value="1"/>
</dbReference>
<dbReference type="PANTHER" id="PTHR37419">
    <property type="entry name" value="SERINE/THREONINE-PROTEIN KINASE TOXIN HIPA"/>
    <property type="match status" value="1"/>
</dbReference>
<evidence type="ECO:0000256" key="2">
    <source>
        <dbReference type="ARBA" id="ARBA00022679"/>
    </source>
</evidence>
<dbReference type="Pfam" id="PF07804">
    <property type="entry name" value="HipA_C"/>
    <property type="match status" value="1"/>
</dbReference>
<keyword evidence="2" id="KW-0808">Transferase</keyword>
<gene>
    <name evidence="5" type="ORF">SAMN04490205_1308</name>
</gene>
<accession>A0ABY0U4J8</accession>
<dbReference type="GO" id="GO:0016301">
    <property type="term" value="F:kinase activity"/>
    <property type="evidence" value="ECO:0007669"/>
    <property type="project" value="UniProtKB-KW"/>
</dbReference>
<evidence type="ECO:0000256" key="3">
    <source>
        <dbReference type="ARBA" id="ARBA00022777"/>
    </source>
</evidence>
<dbReference type="PIRSF" id="PIRSF028135">
    <property type="entry name" value="UCP028135_HipA-like"/>
    <property type="match status" value="1"/>
</dbReference>
<evidence type="ECO:0000313" key="6">
    <source>
        <dbReference type="Proteomes" id="UP000183126"/>
    </source>
</evidence>
<feature type="domain" description="HipA-like C-terminal" evidence="4">
    <location>
        <begin position="188"/>
        <end position="410"/>
    </location>
</feature>
<dbReference type="InterPro" id="IPR052028">
    <property type="entry name" value="HipA_Ser/Thr_kinase"/>
</dbReference>
<dbReference type="Proteomes" id="UP000183126">
    <property type="component" value="Chromosome I"/>
</dbReference>
<keyword evidence="3 5" id="KW-0418">Kinase</keyword>
<comment type="similarity">
    <text evidence="1">Belongs to the HipA Ser/Thr kinase family.</text>
</comment>
<reference evidence="5 6" key="1">
    <citation type="submission" date="2016-10" db="EMBL/GenBank/DDBJ databases">
        <authorList>
            <person name="Varghese N."/>
            <person name="Submissions S."/>
        </authorList>
    </citation>
    <scope>NUCLEOTIDE SEQUENCE [LARGE SCALE GENOMIC DNA]</scope>
    <source>
        <strain evidence="5 6">BS3111</strain>
    </source>
</reference>
<keyword evidence="6" id="KW-1185">Reference proteome</keyword>
<dbReference type="EMBL" id="LT629760">
    <property type="protein sequence ID" value="SDS05285.1"/>
    <property type="molecule type" value="Genomic_DNA"/>
</dbReference>
<evidence type="ECO:0000313" key="5">
    <source>
        <dbReference type="EMBL" id="SDS05285.1"/>
    </source>
</evidence>